<dbReference type="EMBL" id="LUCM01001060">
    <property type="protein sequence ID" value="KAA0199553.1"/>
    <property type="molecule type" value="Genomic_DNA"/>
</dbReference>
<feature type="region of interest" description="Disordered" evidence="4">
    <location>
        <begin position="504"/>
        <end position="565"/>
    </location>
</feature>
<comment type="subcellular location">
    <subcellularLocation>
        <location evidence="1">Cytoplasm</location>
        <location evidence="1">Cytoskeleton</location>
    </subcellularLocation>
</comment>
<keyword evidence="2" id="KW-0963">Cytoplasm</keyword>
<dbReference type="AlphaFoldDB" id="A0A8E0S6R6"/>
<feature type="domain" description="GAR" evidence="5">
    <location>
        <begin position="780"/>
        <end position="867"/>
    </location>
</feature>
<feature type="compositionally biased region" description="Basic and acidic residues" evidence="4">
    <location>
        <begin position="537"/>
        <end position="552"/>
    </location>
</feature>
<evidence type="ECO:0000256" key="4">
    <source>
        <dbReference type="SAM" id="MobiDB-lite"/>
    </source>
</evidence>
<dbReference type="GO" id="GO:0008017">
    <property type="term" value="F:microtubule binding"/>
    <property type="evidence" value="ECO:0007669"/>
    <property type="project" value="InterPro"/>
</dbReference>
<evidence type="ECO:0000313" key="6">
    <source>
        <dbReference type="EMBL" id="KAA0199553.1"/>
    </source>
</evidence>
<dbReference type="GO" id="GO:0005856">
    <property type="term" value="C:cytoskeleton"/>
    <property type="evidence" value="ECO:0007669"/>
    <property type="project" value="UniProtKB-SubCell"/>
</dbReference>
<evidence type="ECO:0000256" key="3">
    <source>
        <dbReference type="ARBA" id="ARBA00023212"/>
    </source>
</evidence>
<gene>
    <name evidence="6" type="ORF">FBUS_01448</name>
</gene>
<dbReference type="Proteomes" id="UP000728185">
    <property type="component" value="Unassembled WGS sequence"/>
</dbReference>
<feature type="compositionally biased region" description="Polar residues" evidence="4">
    <location>
        <begin position="32"/>
        <end position="51"/>
    </location>
</feature>
<dbReference type="SMART" id="SM00243">
    <property type="entry name" value="GAS2"/>
    <property type="match status" value="1"/>
</dbReference>
<keyword evidence="3" id="KW-0206">Cytoskeleton</keyword>
<accession>A0A8E0S6R6</accession>
<dbReference type="Pfam" id="PF02187">
    <property type="entry name" value="GAS2"/>
    <property type="match status" value="1"/>
</dbReference>
<dbReference type="InterPro" id="IPR036534">
    <property type="entry name" value="GAR_dom_sf"/>
</dbReference>
<feature type="region of interest" description="Disordered" evidence="4">
    <location>
        <begin position="199"/>
        <end position="233"/>
    </location>
</feature>
<organism evidence="6 7">
    <name type="scientific">Fasciolopsis buskii</name>
    <dbReference type="NCBI Taxonomy" id="27845"/>
    <lineage>
        <taxon>Eukaryota</taxon>
        <taxon>Metazoa</taxon>
        <taxon>Spiralia</taxon>
        <taxon>Lophotrochozoa</taxon>
        <taxon>Platyhelminthes</taxon>
        <taxon>Trematoda</taxon>
        <taxon>Digenea</taxon>
        <taxon>Plagiorchiida</taxon>
        <taxon>Echinostomata</taxon>
        <taxon>Echinostomatoidea</taxon>
        <taxon>Fasciolidae</taxon>
        <taxon>Fasciolopsis</taxon>
    </lineage>
</organism>
<reference evidence="6" key="1">
    <citation type="submission" date="2019-05" db="EMBL/GenBank/DDBJ databases">
        <title>Annotation for the trematode Fasciolopsis buski.</title>
        <authorList>
            <person name="Choi Y.-J."/>
        </authorList>
    </citation>
    <scope>NUCLEOTIDE SEQUENCE</scope>
    <source>
        <strain evidence="6">HT</strain>
        <tissue evidence="6">Whole worm</tissue>
    </source>
</reference>
<feature type="compositionally biased region" description="Polar residues" evidence="4">
    <location>
        <begin position="516"/>
        <end position="529"/>
    </location>
</feature>
<evidence type="ECO:0000256" key="2">
    <source>
        <dbReference type="ARBA" id="ARBA00022490"/>
    </source>
</evidence>
<evidence type="ECO:0000259" key="5">
    <source>
        <dbReference type="PROSITE" id="PS51460"/>
    </source>
</evidence>
<dbReference type="OrthoDB" id="2250192at2759"/>
<dbReference type="SUPFAM" id="SSF143575">
    <property type="entry name" value="GAS2 domain-like"/>
    <property type="match status" value="1"/>
</dbReference>
<dbReference type="Gene3D" id="3.30.920.20">
    <property type="entry name" value="Gas2-like domain"/>
    <property type="match status" value="1"/>
</dbReference>
<proteinExistence type="predicted"/>
<feature type="compositionally biased region" description="Polar residues" evidence="4">
    <location>
        <begin position="591"/>
        <end position="609"/>
    </location>
</feature>
<feature type="region of interest" description="Disordered" evidence="4">
    <location>
        <begin position="32"/>
        <end position="56"/>
    </location>
</feature>
<feature type="region of interest" description="Disordered" evidence="4">
    <location>
        <begin position="591"/>
        <end position="611"/>
    </location>
</feature>
<evidence type="ECO:0000313" key="7">
    <source>
        <dbReference type="Proteomes" id="UP000728185"/>
    </source>
</evidence>
<protein>
    <recommendedName>
        <fullName evidence="5">GAR domain-containing protein</fullName>
    </recommendedName>
</protein>
<evidence type="ECO:0000256" key="1">
    <source>
        <dbReference type="ARBA" id="ARBA00004245"/>
    </source>
</evidence>
<dbReference type="InterPro" id="IPR003108">
    <property type="entry name" value="GAR_dom"/>
</dbReference>
<feature type="region of interest" description="Disordered" evidence="4">
    <location>
        <begin position="885"/>
        <end position="961"/>
    </location>
</feature>
<sequence>SVVCERNLYRQGQHSAAQDKLQEWLRTTESALGVSNPSTGPISNPQSSQNGIPHPASRQAVASISNIATDPLQINMSYGILASQGLTPCDCQALTSVFGDETLVTTLRDEHQLLVDELQKRSDLWNCLNDSMKSKSPMDGDESTLMKRMCRLRLACDLRSNALEVAINVATQLQESHFHVLAWLTDAEHHLQTIELGDRSTNHPSQLQQKRKPSAQLPSNGVRRARSQRNKDLSDKCADRSCLTATERSMYSEHNEVTLLRLYEYLRCNQSLVSRGSFSRLCRLSERLLQPTSKPTSGSQIVTRITGSCHTKAKPLLRHKYHQILTRWHQVDQRLGLLRARLNPSRHYATELDVTLGLEKIELRIRQWARQLRQQYPDYIALCHELDEAVLEASSSTNPVKSTLNNGVVRSVGSIISESPTVRLPRQSPSVASTGPVDRMDVISLVRRIDQLTTKQLSWPTDELLNKLEKQFIHALTLQTSVMNSQSEVYARLQAYRETFDMRGRSGLSRMRNPVSRGNTPTRSRSCTGRTPLPRYSEVENKRKRQVERDDQSSAQADDENDESKNGLETLDMEMNTLSVLSQPSIEFDSGLTSPELRTTNTNVTSNTGHLVDTDPAWRPVVKDLIAPPAGTGSMSLDQLREQRCEVVETEFRRVLQNATERFNELQQLHEAVSGHVQLKNFDFDRWRESYLHWLSIRRFRLLDLFRTRTTNMSETGINSVLNVSNVSLGTHDSDGHISGRRSLRASHSDLSECGLASCAGSPANPIAFGSSSSRFAGSTEQLATTDSVDHTQTDIELNCSQFVQRILRDRPDFPGSSPVELRAAFRAFGTSSRVYLVRFLNSTTMVRVGGGWITLSAFLNSRDPCRARRKAYAVSPKSPIFCSRSREGTSLSEPPGSNPASHTGLGSMEVIANRPGTRPPIAPAELRKQISLPDTPLERRIPKAKPRQKHPNEPRLNVLP</sequence>
<comment type="caution">
    <text evidence="6">The sequence shown here is derived from an EMBL/GenBank/DDBJ whole genome shotgun (WGS) entry which is preliminary data.</text>
</comment>
<dbReference type="PROSITE" id="PS51460">
    <property type="entry name" value="GAR"/>
    <property type="match status" value="1"/>
</dbReference>
<keyword evidence="7" id="KW-1185">Reference proteome</keyword>
<feature type="non-terminal residue" evidence="6">
    <location>
        <position position="1"/>
    </location>
</feature>
<name>A0A8E0S6R6_9TREM</name>